<dbReference type="InterPro" id="IPR002126">
    <property type="entry name" value="Cadherin-like_dom"/>
</dbReference>
<evidence type="ECO:0000256" key="9">
    <source>
        <dbReference type="SAM" id="Phobius"/>
    </source>
</evidence>
<feature type="transmembrane region" description="Helical" evidence="9">
    <location>
        <begin position="1606"/>
        <end position="1631"/>
    </location>
</feature>
<dbReference type="Gene3D" id="2.60.40.60">
    <property type="entry name" value="Cadherins"/>
    <property type="match status" value="10"/>
</dbReference>
<feature type="domain" description="Cadherin" evidence="11">
    <location>
        <begin position="774"/>
        <end position="895"/>
    </location>
</feature>
<sequence>MGVDVRILTAALVLLAASSTTSAQGMPFESRCTYMTDIPRPDERPELPPIIYDGLSWNERPLVPANEDRLDVCMDEFFLGVQYIFMEEEIHGDVPIAKLNYEGDKIPYVHSTFTVGSFRLLGPEIRKISGDWHLVITNRQDYEAGTLFHAFTIRIDNEVDAEVMLAIVNIDDNDPLIELSEPCQIAEQRDARSVKTCRYIVHDIDGNISTSFMRYEIESGRGDEEVFSLVREQAPNNEWMCYMVVEVKGSLDFAQNPLHIFRAHAFDSKDNTHSVLMTVEVKNVEQRPPQWIEIFAVQQFDEKIKKSFRVRAIDADTGINKTISYRLRTAVGEENLFELETKEGSSGVWLHHVGPIDRDELEKEVFLLSIIAYKYGDDGKLYETPANITIIINDVNDQLPSPLKEGGVYTIDIMEETPMTLNLENFGFHDRDLGPNAQYNVRLESVYPDGVHEAFYIAPERGYQRQSFFLSTQNHHMLDYDNETVDFTKIRIRAVAIDSLNNTMKGVATININLINWNDELPILKNSVQNVSFPETVAAGFHVATIKAEDRDVGDRVEHSLMGNAVDFLTIDKYSGEIFVAVNNSFNYHRQNELFIQIRADDTLGEGPYHTTTSQLVIYLEDVNNTPPVLRLPRRGPHVEENVPHGHPITNDDGIQLIASDLDTTAELWFEIDWEESYATKQGNETLKDEYRNCIEILTRYQDENKKGEAYGVLEVRQIRDDPVVTIDYEEFEVLYLVVRVRDRNTTLGDDYDEGTLTITIIDMNDNWPTWEEGQLTQQFRVREMSLSGVVIGSLRATDRDGPLYNQVRYTIQPVDGTPADLVAIDFRTGQMTVQKNQAIDADVPPRFNLYYTVTASDKCSMEDQSNCPDDKTYWNTTAKIAIQVIDTNNKVPFVEPEKFKNEVTIVEDPVTGDVTFLTSESIYEDAVSGDHVFQLLVGDLDRDLPNNNVSYTINFGVNPRIRDFFEVDLVTGWVRVHYPGPDKLDRDGDEPTHRIRFSIFDNFMSEGEPNRNQISGEALIILLDVNDNKPELPSPDSFPPWTVSESVLEGVRIPPETLAPDRDEPGTDNSRVAYDLLGVTPERDIEVPQLFKIETIEKDLGINQTGILETVTPLQGYWGTYEIHIKAFDHGDPRQKSDEKYQLVVRPYNFHEPTFVFPLDGSAIRLSRDRAIVSGELTLVGAAQAPLQRISATDEDGLHAGTVSFSIVGDDEAMNYFDAWNDGVNSGMLALKQALPDGFQEFKLTIRATDAGDEPGPKSTDSTTVVFIPQVEPQFPTNTQQVAFIEFEAGRSERHELTAAVDQKNILCDEDIDCYTVYYTIIGGNAAGHFALDGNVLYLVSELDRAQAERHTLQVAASNVPGVTTAAPASTLTVIVTVREANPRPHFERNLYTTGMSATDTDSERPLLTVSATHSEGLPITYAIDQDSMVLDPTLEQVRESAFSMNPETGELMRMIQPNANMHGMFEFDILATDTAGATGQSHVKVYLISSRNRVYFTFYNSQESVQEHRTFIAQTFTRVYSMTCNIEDIVPATDSNGQYLTTETHVTAHFIRDDLPVDADDVQELIEDTELFRELRTTMLGLGLQLTNVQSGLPPSVAGEDQMLAVYILAGLAGVLALLCIVLLITFIIRNRSLNRRIAALSATKYNSVDSNLNRIGLAAPGTNKHAFEPNPIWNETIKAPDFDAISEQSNDSDLIGIEDLPQFRNDYFPPEQEIDMNSNDIGYPEMDARNPLPNHENNFGYSNAPFNPDFTNSQSRR</sequence>
<evidence type="ECO:0000256" key="2">
    <source>
        <dbReference type="ARBA" id="ARBA00022692"/>
    </source>
</evidence>
<name>J7EQ02_AGRIP</name>
<dbReference type="EMBL" id="HM116244">
    <property type="protein sequence ID" value="AEB97396.1"/>
    <property type="molecule type" value="mRNA"/>
</dbReference>
<dbReference type="PROSITE" id="PS00232">
    <property type="entry name" value="CADHERIN_1"/>
    <property type="match status" value="2"/>
</dbReference>
<keyword evidence="10" id="KW-0732">Signal</keyword>
<keyword evidence="2 9" id="KW-0812">Transmembrane</keyword>
<proteinExistence type="evidence at transcript level"/>
<feature type="domain" description="Cadherin" evidence="11">
    <location>
        <begin position="922"/>
        <end position="1033"/>
    </location>
</feature>
<evidence type="ECO:0000256" key="10">
    <source>
        <dbReference type="SAM" id="SignalP"/>
    </source>
</evidence>
<feature type="domain" description="Cadherin" evidence="11">
    <location>
        <begin position="1188"/>
        <end position="1276"/>
    </location>
</feature>
<feature type="domain" description="Cadherin" evidence="11">
    <location>
        <begin position="405"/>
        <end position="524"/>
    </location>
</feature>
<organism evidence="12">
    <name type="scientific">Agrotis ipsilon</name>
    <name type="common">Black cutworm moth</name>
    <dbReference type="NCBI Taxonomy" id="56364"/>
    <lineage>
        <taxon>Eukaryota</taxon>
        <taxon>Metazoa</taxon>
        <taxon>Ecdysozoa</taxon>
        <taxon>Arthropoda</taxon>
        <taxon>Hexapoda</taxon>
        <taxon>Insecta</taxon>
        <taxon>Pterygota</taxon>
        <taxon>Neoptera</taxon>
        <taxon>Endopterygota</taxon>
        <taxon>Lepidoptera</taxon>
        <taxon>Glossata</taxon>
        <taxon>Ditrysia</taxon>
        <taxon>Noctuoidea</taxon>
        <taxon>Noctuidae</taxon>
        <taxon>Noctuinae</taxon>
        <taxon>Noctuini</taxon>
        <taxon>Agrotis</taxon>
    </lineage>
</organism>
<reference evidence="12" key="1">
    <citation type="submission" date="2010-04" db="EMBL/GenBank/DDBJ databases">
        <title>Cloning and expression of cadherin gene of black cutworm.</title>
        <authorList>
            <person name="Lu Q."/>
            <person name="Zhang Y."/>
            <person name="Cao G."/>
            <person name="Guo Y."/>
        </authorList>
    </citation>
    <scope>NUCLEOTIDE SEQUENCE</scope>
    <source>
        <tissue evidence="12">Midgut</tissue>
    </source>
</reference>
<dbReference type="PRINTS" id="PR00205">
    <property type="entry name" value="CADHERIN"/>
</dbReference>
<protein>
    <submittedName>
        <fullName evidence="12">Cadherin</fullName>
    </submittedName>
</protein>
<evidence type="ECO:0000256" key="7">
    <source>
        <dbReference type="PROSITE-ProRule" id="PRU00043"/>
    </source>
</evidence>
<dbReference type="GO" id="GO:0005886">
    <property type="term" value="C:plasma membrane"/>
    <property type="evidence" value="ECO:0007669"/>
    <property type="project" value="InterPro"/>
</dbReference>
<feature type="domain" description="Cadherin" evidence="11">
    <location>
        <begin position="177"/>
        <end position="291"/>
    </location>
</feature>
<dbReference type="GO" id="GO:0007156">
    <property type="term" value="P:homophilic cell adhesion via plasma membrane adhesion molecules"/>
    <property type="evidence" value="ECO:0007669"/>
    <property type="project" value="InterPro"/>
</dbReference>
<dbReference type="PANTHER" id="PTHR24026:SF126">
    <property type="entry name" value="PROTOCADHERIN FAT 4"/>
    <property type="match status" value="1"/>
</dbReference>
<feature type="domain" description="Cadherin" evidence="11">
    <location>
        <begin position="309"/>
        <end position="402"/>
    </location>
</feature>
<feature type="chain" id="PRO_5003792003" evidence="10">
    <location>
        <begin position="24"/>
        <end position="1760"/>
    </location>
</feature>
<feature type="compositionally biased region" description="Polar residues" evidence="8">
    <location>
        <begin position="1738"/>
        <end position="1760"/>
    </location>
</feature>
<keyword evidence="4 7" id="KW-0106">Calcium</keyword>
<dbReference type="SUPFAM" id="SSF49313">
    <property type="entry name" value="Cadherin-like"/>
    <property type="match status" value="8"/>
</dbReference>
<evidence type="ECO:0000256" key="5">
    <source>
        <dbReference type="ARBA" id="ARBA00022989"/>
    </source>
</evidence>
<evidence type="ECO:0000313" key="12">
    <source>
        <dbReference type="EMBL" id="AEB97396.1"/>
    </source>
</evidence>
<evidence type="ECO:0000256" key="8">
    <source>
        <dbReference type="SAM" id="MobiDB-lite"/>
    </source>
</evidence>
<dbReference type="CDD" id="cd11304">
    <property type="entry name" value="Cadherin_repeat"/>
    <property type="match status" value="8"/>
</dbReference>
<feature type="region of interest" description="Disordered" evidence="8">
    <location>
        <begin position="1720"/>
        <end position="1760"/>
    </location>
</feature>
<evidence type="ECO:0000256" key="4">
    <source>
        <dbReference type="ARBA" id="ARBA00022837"/>
    </source>
</evidence>
<feature type="domain" description="Cadherin" evidence="11">
    <location>
        <begin position="639"/>
        <end position="771"/>
    </location>
</feature>
<keyword evidence="5 9" id="KW-1133">Transmembrane helix</keyword>
<feature type="domain" description="Cadherin" evidence="11">
    <location>
        <begin position="1310"/>
        <end position="1388"/>
    </location>
</feature>
<dbReference type="InterPro" id="IPR015919">
    <property type="entry name" value="Cadherin-like_sf"/>
</dbReference>
<evidence type="ECO:0000259" key="11">
    <source>
        <dbReference type="PROSITE" id="PS50268"/>
    </source>
</evidence>
<evidence type="ECO:0000256" key="1">
    <source>
        <dbReference type="ARBA" id="ARBA00004370"/>
    </source>
</evidence>
<dbReference type="SMART" id="SM00112">
    <property type="entry name" value="CA"/>
    <property type="match status" value="9"/>
</dbReference>
<dbReference type="GO" id="GO:0005509">
    <property type="term" value="F:calcium ion binding"/>
    <property type="evidence" value="ECO:0007669"/>
    <property type="project" value="UniProtKB-UniRule"/>
</dbReference>
<dbReference type="SMR" id="J7EQ02"/>
<dbReference type="PROSITE" id="PS50268">
    <property type="entry name" value="CADHERIN_2"/>
    <property type="match status" value="10"/>
</dbReference>
<evidence type="ECO:0000256" key="6">
    <source>
        <dbReference type="ARBA" id="ARBA00023136"/>
    </source>
</evidence>
<dbReference type="PANTHER" id="PTHR24026">
    <property type="entry name" value="FAT ATYPICAL CADHERIN-RELATED"/>
    <property type="match status" value="1"/>
</dbReference>
<dbReference type="InterPro" id="IPR020894">
    <property type="entry name" value="Cadherin_CS"/>
</dbReference>
<comment type="subcellular location">
    <subcellularLocation>
        <location evidence="1">Membrane</location>
    </subcellularLocation>
</comment>
<evidence type="ECO:0000256" key="3">
    <source>
        <dbReference type="ARBA" id="ARBA00022737"/>
    </source>
</evidence>
<keyword evidence="6 9" id="KW-0472">Membrane</keyword>
<keyword evidence="3" id="KW-0677">Repeat</keyword>
<feature type="domain" description="Cadherin" evidence="11">
    <location>
        <begin position="1043"/>
        <end position="1156"/>
    </location>
</feature>
<feature type="signal peptide" evidence="10">
    <location>
        <begin position="1"/>
        <end position="23"/>
    </location>
</feature>
<feature type="domain" description="Cadherin" evidence="11">
    <location>
        <begin position="525"/>
        <end position="630"/>
    </location>
</feature>
<accession>J7EQ02</accession>